<keyword evidence="7" id="KW-0690">Ribosome biogenesis</keyword>
<comment type="function">
    <text evidence="13">Required for proper chromosome segregation during mitosis and error-free mitotic progression.</text>
</comment>
<protein>
    <recommendedName>
        <fullName evidence="5">Coiled-coil domain-containing protein 86</fullName>
    </recommendedName>
</protein>
<evidence type="ECO:0000313" key="16">
    <source>
        <dbReference type="Proteomes" id="UP001177023"/>
    </source>
</evidence>
<evidence type="ECO:0000256" key="13">
    <source>
        <dbReference type="ARBA" id="ARBA00093307"/>
    </source>
</evidence>
<dbReference type="GO" id="GO:0006364">
    <property type="term" value="P:rRNA processing"/>
    <property type="evidence" value="ECO:0007669"/>
    <property type="project" value="UniProtKB-KW"/>
</dbReference>
<reference evidence="15" key="1">
    <citation type="submission" date="2023-06" db="EMBL/GenBank/DDBJ databases">
        <authorList>
            <person name="Delattre M."/>
        </authorList>
    </citation>
    <scope>NUCLEOTIDE SEQUENCE</scope>
    <source>
        <strain evidence="15">AF72</strain>
    </source>
</reference>
<keyword evidence="10" id="KW-0164">Citrullination</keyword>
<keyword evidence="6" id="KW-0158">Chromosome</keyword>
<sequence length="129" mass="15267">MEVDPAAQGVETAPATDSEKNRGANKSGRWWKEPKKPVNTLNKNKRLHSTWEKKMNERDKKAAAKLLQDGIREKISQEKQDKVARKKEQEERRKENERKAEIVQVIRKTEKLKRLKKKQLRKVEKRDIN</sequence>
<evidence type="ECO:0000256" key="6">
    <source>
        <dbReference type="ARBA" id="ARBA00022454"/>
    </source>
</evidence>
<accession>A0AA36CSV8</accession>
<feature type="compositionally biased region" description="Basic and acidic residues" evidence="14">
    <location>
        <begin position="70"/>
        <end position="98"/>
    </location>
</feature>
<comment type="subcellular location">
    <subcellularLocation>
        <location evidence="2">Chromosome</location>
    </subcellularLocation>
    <subcellularLocation>
        <location evidence="3">Nucleus</location>
        <location evidence="3">Nucleolus</location>
    </subcellularLocation>
</comment>
<dbReference type="Pfam" id="PF03879">
    <property type="entry name" value="Cgr1"/>
    <property type="match status" value="1"/>
</dbReference>
<dbReference type="GO" id="GO:0005694">
    <property type="term" value="C:chromosome"/>
    <property type="evidence" value="ECO:0007669"/>
    <property type="project" value="UniProtKB-SubCell"/>
</dbReference>
<evidence type="ECO:0000313" key="15">
    <source>
        <dbReference type="EMBL" id="CAJ0574398.1"/>
    </source>
</evidence>
<evidence type="ECO:0000256" key="5">
    <source>
        <dbReference type="ARBA" id="ARBA00016738"/>
    </source>
</evidence>
<evidence type="ECO:0000256" key="8">
    <source>
        <dbReference type="ARBA" id="ARBA00022552"/>
    </source>
</evidence>
<dbReference type="GO" id="GO:0005730">
    <property type="term" value="C:nucleolus"/>
    <property type="evidence" value="ECO:0007669"/>
    <property type="project" value="UniProtKB-SubCell"/>
</dbReference>
<dbReference type="PANTHER" id="PTHR13557">
    <property type="entry name" value="COILED-COIL DOMAIN-CONTAINING PROTEIN 86"/>
    <property type="match status" value="1"/>
</dbReference>
<dbReference type="Proteomes" id="UP001177023">
    <property type="component" value="Unassembled WGS sequence"/>
</dbReference>
<evidence type="ECO:0000256" key="7">
    <source>
        <dbReference type="ARBA" id="ARBA00022517"/>
    </source>
</evidence>
<feature type="compositionally biased region" description="Basic and acidic residues" evidence="14">
    <location>
        <begin position="49"/>
        <end position="62"/>
    </location>
</feature>
<proteinExistence type="inferred from homology"/>
<evidence type="ECO:0000256" key="11">
    <source>
        <dbReference type="ARBA" id="ARBA00023054"/>
    </source>
</evidence>
<keyword evidence="8" id="KW-0698">rRNA processing</keyword>
<feature type="non-terminal residue" evidence="15">
    <location>
        <position position="129"/>
    </location>
</feature>
<dbReference type="InterPro" id="IPR026570">
    <property type="entry name" value="CCDC86"/>
</dbReference>
<evidence type="ECO:0000256" key="9">
    <source>
        <dbReference type="ARBA" id="ARBA00022553"/>
    </source>
</evidence>
<evidence type="ECO:0000256" key="1">
    <source>
        <dbReference type="ARBA" id="ARBA00004090"/>
    </source>
</evidence>
<dbReference type="EMBL" id="CATQJA010002629">
    <property type="protein sequence ID" value="CAJ0574398.1"/>
    <property type="molecule type" value="Genomic_DNA"/>
</dbReference>
<keyword evidence="9" id="KW-0597">Phosphoprotein</keyword>
<dbReference type="InterPro" id="IPR005579">
    <property type="entry name" value="Cgr1-like"/>
</dbReference>
<comment type="similarity">
    <text evidence="4">Belongs to the CGR1 family.</text>
</comment>
<comment type="caution">
    <text evidence="15">The sequence shown here is derived from an EMBL/GenBank/DDBJ whole genome shotgun (WGS) entry which is preliminary data.</text>
</comment>
<evidence type="ECO:0000256" key="14">
    <source>
        <dbReference type="SAM" id="MobiDB-lite"/>
    </source>
</evidence>
<evidence type="ECO:0000256" key="12">
    <source>
        <dbReference type="ARBA" id="ARBA00023242"/>
    </source>
</evidence>
<dbReference type="AlphaFoldDB" id="A0AA36CSV8"/>
<evidence type="ECO:0000256" key="3">
    <source>
        <dbReference type="ARBA" id="ARBA00004604"/>
    </source>
</evidence>
<comment type="function">
    <text evidence="1">Involved in nucleolar integrity and required for processing of the pre-rRNA for the 60S ribosome subunit.</text>
</comment>
<organism evidence="15 16">
    <name type="scientific">Mesorhabditis spiculigera</name>
    <dbReference type="NCBI Taxonomy" id="96644"/>
    <lineage>
        <taxon>Eukaryota</taxon>
        <taxon>Metazoa</taxon>
        <taxon>Ecdysozoa</taxon>
        <taxon>Nematoda</taxon>
        <taxon>Chromadorea</taxon>
        <taxon>Rhabditida</taxon>
        <taxon>Rhabditina</taxon>
        <taxon>Rhabditomorpha</taxon>
        <taxon>Rhabditoidea</taxon>
        <taxon>Rhabditidae</taxon>
        <taxon>Mesorhabditinae</taxon>
        <taxon>Mesorhabditis</taxon>
    </lineage>
</organism>
<evidence type="ECO:0000256" key="4">
    <source>
        <dbReference type="ARBA" id="ARBA00007869"/>
    </source>
</evidence>
<keyword evidence="16" id="KW-1185">Reference proteome</keyword>
<keyword evidence="11" id="KW-0175">Coiled coil</keyword>
<gene>
    <name evidence="15" type="ORF">MSPICULIGERA_LOCUS12733</name>
</gene>
<keyword evidence="12" id="KW-0539">Nucleus</keyword>
<feature type="region of interest" description="Disordered" evidence="14">
    <location>
        <begin position="1"/>
        <end position="98"/>
    </location>
</feature>
<evidence type="ECO:0000256" key="10">
    <source>
        <dbReference type="ARBA" id="ARBA00022934"/>
    </source>
</evidence>
<evidence type="ECO:0000256" key="2">
    <source>
        <dbReference type="ARBA" id="ARBA00004286"/>
    </source>
</evidence>
<name>A0AA36CSV8_9BILA</name>
<dbReference type="PANTHER" id="PTHR13557:SF1">
    <property type="entry name" value="COILED-COIL DOMAIN-CONTAINING PROTEIN 86"/>
    <property type="match status" value="1"/>
</dbReference>